<protein>
    <submittedName>
        <fullName evidence="8">Uncharacterized protein</fullName>
    </submittedName>
</protein>
<dbReference type="GO" id="GO:0016020">
    <property type="term" value="C:membrane"/>
    <property type="evidence" value="ECO:0007669"/>
    <property type="project" value="InterPro"/>
</dbReference>
<dbReference type="PANTHER" id="PTHR13301">
    <property type="entry name" value="X-BOX TRANSCRIPTION FACTOR-RELATED"/>
    <property type="match status" value="1"/>
</dbReference>
<evidence type="ECO:0000256" key="2">
    <source>
        <dbReference type="ARBA" id="ARBA00022676"/>
    </source>
</evidence>
<dbReference type="Proteomes" id="UP001280121">
    <property type="component" value="Unassembled WGS sequence"/>
</dbReference>
<evidence type="ECO:0000256" key="3">
    <source>
        <dbReference type="ARBA" id="ARBA00022679"/>
    </source>
</evidence>
<dbReference type="GO" id="GO:0030244">
    <property type="term" value="P:cellulose biosynthetic process"/>
    <property type="evidence" value="ECO:0007669"/>
    <property type="project" value="InterPro"/>
</dbReference>
<reference evidence="8" key="1">
    <citation type="journal article" date="2023" name="Plant J.">
        <title>Genome sequences and population genomics provide insights into the demographic history, inbreeding, and mutation load of two 'living fossil' tree species of Dipteronia.</title>
        <authorList>
            <person name="Feng Y."/>
            <person name="Comes H.P."/>
            <person name="Chen J."/>
            <person name="Zhu S."/>
            <person name="Lu R."/>
            <person name="Zhang X."/>
            <person name="Li P."/>
            <person name="Qiu J."/>
            <person name="Olsen K.M."/>
            <person name="Qiu Y."/>
        </authorList>
    </citation>
    <scope>NUCLEOTIDE SEQUENCE</scope>
    <source>
        <strain evidence="8">KIB01</strain>
    </source>
</reference>
<dbReference type="InterPro" id="IPR005150">
    <property type="entry name" value="Cellulose_synth"/>
</dbReference>
<keyword evidence="5" id="KW-1133">Transmembrane helix</keyword>
<gene>
    <name evidence="8" type="ORF">Ddye_016777</name>
</gene>
<comment type="caution">
    <text evidence="8">The sequence shown here is derived from an EMBL/GenBank/DDBJ whole genome shotgun (WGS) entry which is preliminary data.</text>
</comment>
<evidence type="ECO:0000313" key="9">
    <source>
        <dbReference type="Proteomes" id="UP001280121"/>
    </source>
</evidence>
<keyword evidence="3" id="KW-0808">Transferase</keyword>
<keyword evidence="6" id="KW-0472">Membrane</keyword>
<keyword evidence="7" id="KW-0961">Cell wall biogenesis/degradation</keyword>
<organism evidence="8 9">
    <name type="scientific">Dipteronia dyeriana</name>
    <dbReference type="NCBI Taxonomy" id="168575"/>
    <lineage>
        <taxon>Eukaryota</taxon>
        <taxon>Viridiplantae</taxon>
        <taxon>Streptophyta</taxon>
        <taxon>Embryophyta</taxon>
        <taxon>Tracheophyta</taxon>
        <taxon>Spermatophyta</taxon>
        <taxon>Magnoliopsida</taxon>
        <taxon>eudicotyledons</taxon>
        <taxon>Gunneridae</taxon>
        <taxon>Pentapetalae</taxon>
        <taxon>rosids</taxon>
        <taxon>malvids</taxon>
        <taxon>Sapindales</taxon>
        <taxon>Sapindaceae</taxon>
        <taxon>Hippocastanoideae</taxon>
        <taxon>Acereae</taxon>
        <taxon>Dipteronia</taxon>
    </lineage>
</organism>
<evidence type="ECO:0000256" key="4">
    <source>
        <dbReference type="ARBA" id="ARBA00022692"/>
    </source>
</evidence>
<dbReference type="EMBL" id="JANJYI010000005">
    <property type="protein sequence ID" value="KAK2649288.1"/>
    <property type="molecule type" value="Genomic_DNA"/>
</dbReference>
<dbReference type="GO" id="GO:0071555">
    <property type="term" value="P:cell wall organization"/>
    <property type="evidence" value="ECO:0007669"/>
    <property type="project" value="UniProtKB-KW"/>
</dbReference>
<dbReference type="Pfam" id="PF03552">
    <property type="entry name" value="Cellulose_synt"/>
    <property type="match status" value="2"/>
</dbReference>
<keyword evidence="9" id="KW-1185">Reference proteome</keyword>
<evidence type="ECO:0000256" key="7">
    <source>
        <dbReference type="ARBA" id="ARBA00023316"/>
    </source>
</evidence>
<proteinExistence type="predicted"/>
<evidence type="ECO:0000256" key="6">
    <source>
        <dbReference type="ARBA" id="ARBA00023136"/>
    </source>
</evidence>
<comment type="subcellular location">
    <subcellularLocation>
        <location evidence="1">Endomembrane system</location>
    </subcellularLocation>
</comment>
<evidence type="ECO:0000256" key="5">
    <source>
        <dbReference type="ARBA" id="ARBA00022989"/>
    </source>
</evidence>
<name>A0AAD9U815_9ROSI</name>
<evidence type="ECO:0000256" key="1">
    <source>
        <dbReference type="ARBA" id="ARBA00004308"/>
    </source>
</evidence>
<dbReference type="GO" id="GO:0012505">
    <property type="term" value="C:endomembrane system"/>
    <property type="evidence" value="ECO:0007669"/>
    <property type="project" value="UniProtKB-SubCell"/>
</dbReference>
<accession>A0AAD9U815</accession>
<dbReference type="AlphaFoldDB" id="A0AAD9U815"/>
<keyword evidence="4" id="KW-0812">Transmembrane</keyword>
<dbReference type="GO" id="GO:0016760">
    <property type="term" value="F:cellulose synthase (UDP-forming) activity"/>
    <property type="evidence" value="ECO:0007669"/>
    <property type="project" value="InterPro"/>
</dbReference>
<sequence length="255" mass="28821">MDCDMFVNNPQVVHQAMCLLLGSEKDNDQCRFVQYPEVFYDGPADQEVILQEYMGKGMVGIQGPLYEEMGRFHRRKVIYGKLAENDKLVREFGVSKEFIKSACDALGGNTVDCPPSNISDSIEAAYQVANCDYKSDTNRGKRIGWLYGSKTEDVLTEIMIHKRGWRSYYCSPNPPAFLGCVPPGGPVSMTQQKRLATGLLEILFSKNNPIFAVLTGKLQFRQCLAYLWVLIWGLHSIPELCYASILHHHQLELLT</sequence>
<evidence type="ECO:0000313" key="8">
    <source>
        <dbReference type="EMBL" id="KAK2649288.1"/>
    </source>
</evidence>
<keyword evidence="2" id="KW-0328">Glycosyltransferase</keyword>